<dbReference type="eggNOG" id="COG5010">
    <property type="taxonomic scope" value="Bacteria"/>
</dbReference>
<dbReference type="OrthoDB" id="4485518at2"/>
<protein>
    <recommendedName>
        <fullName evidence="4">TPR repeat-containing protein</fullName>
    </recommendedName>
</protein>
<evidence type="ECO:0000313" key="3">
    <source>
        <dbReference type="Proteomes" id="UP000035065"/>
    </source>
</evidence>
<feature type="transmembrane region" description="Helical" evidence="1">
    <location>
        <begin position="42"/>
        <end position="66"/>
    </location>
</feature>
<evidence type="ECO:0000256" key="1">
    <source>
        <dbReference type="SAM" id="Phobius"/>
    </source>
</evidence>
<dbReference type="STRING" id="644548.SCNU_08483"/>
<feature type="transmembrane region" description="Helical" evidence="1">
    <location>
        <begin position="12"/>
        <end position="30"/>
    </location>
</feature>
<accession>F1YHT2</accession>
<name>F1YHT2_9ACTN</name>
<keyword evidence="1" id="KW-1133">Transmembrane helix</keyword>
<dbReference type="RefSeq" id="WP_009678933.1">
    <property type="nucleotide sequence ID" value="NZ_AEUD01000005.1"/>
</dbReference>
<evidence type="ECO:0000313" key="2">
    <source>
        <dbReference type="EMBL" id="EGD55736.1"/>
    </source>
</evidence>
<dbReference type="Proteomes" id="UP000035065">
    <property type="component" value="Unassembled WGS sequence"/>
</dbReference>
<sequence length="161" mass="17581">MAAKKADARPIIAVIAFLVVAMCVYFVLLGRTAVQLIGQGTVVSIGLGIGVFVLPLLGVWMVASTLRSGIEHQRMVAAAQDLGRDLNVDDLPRRPSGRIEKDAALALFEEVKAEWEADPSDWVSTYRIARAYDYAGDRSRAREMMKRAAEQYRAAKAATDA</sequence>
<gene>
    <name evidence="2" type="ORF">SCNU_08483</name>
</gene>
<proteinExistence type="predicted"/>
<organism evidence="2 3">
    <name type="scientific">Gordonia neofelifaecis NRRL B-59395</name>
    <dbReference type="NCBI Taxonomy" id="644548"/>
    <lineage>
        <taxon>Bacteria</taxon>
        <taxon>Bacillati</taxon>
        <taxon>Actinomycetota</taxon>
        <taxon>Actinomycetes</taxon>
        <taxon>Mycobacteriales</taxon>
        <taxon>Gordoniaceae</taxon>
        <taxon>Gordonia</taxon>
    </lineage>
</organism>
<keyword evidence="3" id="KW-1185">Reference proteome</keyword>
<keyword evidence="1" id="KW-0472">Membrane</keyword>
<reference evidence="2 3" key="1">
    <citation type="journal article" date="2011" name="J. Bacteriol.">
        <title>Draft Genome Sequence of Gordonia neofelifaecis NRRL B-59395, a Cholesterol-Degrading Actinomycete.</title>
        <authorList>
            <person name="Ge F."/>
            <person name="Li W."/>
            <person name="Chen G."/>
            <person name="Liu Y."/>
            <person name="Zhang G."/>
            <person name="Yong B."/>
            <person name="Wang Q."/>
            <person name="Wang N."/>
            <person name="Huang Z."/>
            <person name="Li W."/>
            <person name="Wang J."/>
            <person name="Wu C."/>
            <person name="Xie Q."/>
            <person name="Liu G."/>
        </authorList>
    </citation>
    <scope>NUCLEOTIDE SEQUENCE [LARGE SCALE GENOMIC DNA]</scope>
    <source>
        <strain evidence="2 3">NRRL B-59395</strain>
    </source>
</reference>
<comment type="caution">
    <text evidence="2">The sequence shown here is derived from an EMBL/GenBank/DDBJ whole genome shotgun (WGS) entry which is preliminary data.</text>
</comment>
<evidence type="ECO:0008006" key="4">
    <source>
        <dbReference type="Google" id="ProtNLM"/>
    </source>
</evidence>
<dbReference type="AlphaFoldDB" id="F1YHT2"/>
<keyword evidence="1" id="KW-0812">Transmembrane</keyword>
<dbReference type="EMBL" id="AEUD01000005">
    <property type="protein sequence ID" value="EGD55736.1"/>
    <property type="molecule type" value="Genomic_DNA"/>
</dbReference>